<dbReference type="GO" id="GO:0042147">
    <property type="term" value="P:retrograde transport, endosome to Golgi"/>
    <property type="evidence" value="ECO:0007669"/>
    <property type="project" value="InterPro"/>
</dbReference>
<dbReference type="PANTHER" id="PTHR21493">
    <property type="entry name" value="CGI-141-RELATED/LIPASE CONTAINING PROTEIN"/>
    <property type="match status" value="1"/>
</dbReference>
<comment type="similarity">
    <text evidence="6">Belongs to the GOT1 family.</text>
</comment>
<keyword evidence="10" id="KW-1185">Reference proteome</keyword>
<dbReference type="Pfam" id="PF04178">
    <property type="entry name" value="Got1"/>
    <property type="match status" value="1"/>
</dbReference>
<dbReference type="InterPro" id="IPR045176">
    <property type="entry name" value="Got1"/>
</dbReference>
<feature type="domain" description="WW" evidence="8">
    <location>
        <begin position="229"/>
        <end position="263"/>
    </location>
</feature>
<evidence type="ECO:0000313" key="10">
    <source>
        <dbReference type="Proteomes" id="UP000290289"/>
    </source>
</evidence>
<dbReference type="PANTHER" id="PTHR21493:SF246">
    <property type="entry name" value="GOT1_SFT2-LIKE VESCICLE TRANSPORT PROTEIN FAMILY"/>
    <property type="match status" value="1"/>
</dbReference>
<comment type="subcellular location">
    <subcellularLocation>
        <location evidence="1">Golgi apparatus membrane</location>
        <topology evidence="1">Multi-pass membrane protein</topology>
    </subcellularLocation>
</comment>
<evidence type="ECO:0000256" key="2">
    <source>
        <dbReference type="ARBA" id="ARBA00022692"/>
    </source>
</evidence>
<keyword evidence="4" id="KW-0333">Golgi apparatus</keyword>
<dbReference type="SUPFAM" id="SSF51045">
    <property type="entry name" value="WW domain"/>
    <property type="match status" value="1"/>
</dbReference>
<dbReference type="InterPro" id="IPR036020">
    <property type="entry name" value="WW_dom_sf"/>
</dbReference>
<keyword evidence="5 7" id="KW-0472">Membrane</keyword>
<dbReference type="Proteomes" id="UP000290289">
    <property type="component" value="Chromosome 4"/>
</dbReference>
<accession>A0A498JXS7</accession>
<proteinExistence type="inferred from homology"/>
<dbReference type="EMBL" id="RDQH01000330">
    <property type="protein sequence ID" value="RXI00699.1"/>
    <property type="molecule type" value="Genomic_DNA"/>
</dbReference>
<protein>
    <recommendedName>
        <fullName evidence="8">WW domain-containing protein</fullName>
    </recommendedName>
</protein>
<organism evidence="9 10">
    <name type="scientific">Malus domestica</name>
    <name type="common">Apple</name>
    <name type="synonym">Pyrus malus</name>
    <dbReference type="NCBI Taxonomy" id="3750"/>
    <lineage>
        <taxon>Eukaryota</taxon>
        <taxon>Viridiplantae</taxon>
        <taxon>Streptophyta</taxon>
        <taxon>Embryophyta</taxon>
        <taxon>Tracheophyta</taxon>
        <taxon>Spermatophyta</taxon>
        <taxon>Magnoliopsida</taxon>
        <taxon>eudicotyledons</taxon>
        <taxon>Gunneridae</taxon>
        <taxon>Pentapetalae</taxon>
        <taxon>rosids</taxon>
        <taxon>fabids</taxon>
        <taxon>Rosales</taxon>
        <taxon>Rosaceae</taxon>
        <taxon>Amygdaloideae</taxon>
        <taxon>Maleae</taxon>
        <taxon>Malus</taxon>
    </lineage>
</organism>
<dbReference type="AlphaFoldDB" id="A0A498JXS7"/>
<evidence type="ECO:0000256" key="4">
    <source>
        <dbReference type="ARBA" id="ARBA00023034"/>
    </source>
</evidence>
<feature type="transmembrane region" description="Helical" evidence="7">
    <location>
        <begin position="12"/>
        <end position="31"/>
    </location>
</feature>
<dbReference type="GO" id="GO:0006888">
    <property type="term" value="P:endoplasmic reticulum to Golgi vesicle-mediated transport"/>
    <property type="evidence" value="ECO:0007669"/>
    <property type="project" value="InterPro"/>
</dbReference>
<feature type="transmembrane region" description="Helical" evidence="7">
    <location>
        <begin position="69"/>
        <end position="90"/>
    </location>
</feature>
<keyword evidence="3 7" id="KW-1133">Transmembrane helix</keyword>
<dbReference type="InterPro" id="IPR001202">
    <property type="entry name" value="WW_dom"/>
</dbReference>
<reference evidence="9 10" key="1">
    <citation type="submission" date="2018-10" db="EMBL/GenBank/DDBJ databases">
        <title>A high-quality apple genome assembly.</title>
        <authorList>
            <person name="Hu J."/>
        </authorList>
    </citation>
    <scope>NUCLEOTIDE SEQUENCE [LARGE SCALE GENOMIC DNA]</scope>
    <source>
        <strain evidence="10">cv. HFTH1</strain>
        <tissue evidence="9">Young leaf</tissue>
    </source>
</reference>
<gene>
    <name evidence="9" type="ORF">DVH24_000933</name>
</gene>
<sequence length="339" mass="38362">MAYELSEQKKVGLGLLGFGILFTFLGVMLFFDRGLLALGNIFWLTGVALLLGWRSTWNLFTSKANLKGTVSFLLGLFFLFVRWPIVGIILEIYGCLNLFGRFWPSVKAFLYEVPMLGWIIRFLINFRAVMLDVYLYNSSCLIGFPDSSEAQQGLSNWLLMGLRFHHQMKLSLGPTQLGFNKNSSSSSCPVESAEGKGTCRKRKFFQDHHLKSSAPSPSLQTSVDPQLKDPLPLDWEQCLDLESGKMYYLNRKTSRKRWNWPINQASVNLELNISTLSGSSYRSSETIEEAKNNNCKYDGSRDNSNNNNTVALACRKCHLLLVLSRSSPCCPNCKYLHSL</sequence>
<evidence type="ECO:0000313" key="9">
    <source>
        <dbReference type="EMBL" id="RXI00699.1"/>
    </source>
</evidence>
<dbReference type="InterPro" id="IPR007305">
    <property type="entry name" value="Vesicle_transpt_Got1/SFT2"/>
</dbReference>
<comment type="caution">
    <text evidence="9">The sequence shown here is derived from an EMBL/GenBank/DDBJ whole genome shotgun (WGS) entry which is preliminary data.</text>
</comment>
<dbReference type="GO" id="GO:0000139">
    <property type="term" value="C:Golgi membrane"/>
    <property type="evidence" value="ECO:0007669"/>
    <property type="project" value="UniProtKB-SubCell"/>
</dbReference>
<dbReference type="STRING" id="3750.A0A498JXS7"/>
<evidence type="ECO:0000256" key="5">
    <source>
        <dbReference type="ARBA" id="ARBA00023136"/>
    </source>
</evidence>
<feature type="transmembrane region" description="Helical" evidence="7">
    <location>
        <begin position="102"/>
        <end position="124"/>
    </location>
</feature>
<name>A0A498JXS7_MALDO</name>
<evidence type="ECO:0000256" key="6">
    <source>
        <dbReference type="ARBA" id="ARBA00025799"/>
    </source>
</evidence>
<evidence type="ECO:0000259" key="8">
    <source>
        <dbReference type="PROSITE" id="PS50020"/>
    </source>
</evidence>
<dbReference type="PROSITE" id="PS50020">
    <property type="entry name" value="WW_DOMAIN_2"/>
    <property type="match status" value="1"/>
</dbReference>
<evidence type="ECO:0000256" key="1">
    <source>
        <dbReference type="ARBA" id="ARBA00004653"/>
    </source>
</evidence>
<evidence type="ECO:0000256" key="7">
    <source>
        <dbReference type="SAM" id="Phobius"/>
    </source>
</evidence>
<dbReference type="GO" id="GO:0005829">
    <property type="term" value="C:cytosol"/>
    <property type="evidence" value="ECO:0007669"/>
    <property type="project" value="GOC"/>
</dbReference>
<dbReference type="Gene3D" id="2.20.70.10">
    <property type="match status" value="1"/>
</dbReference>
<evidence type="ECO:0000256" key="3">
    <source>
        <dbReference type="ARBA" id="ARBA00022989"/>
    </source>
</evidence>
<feature type="transmembrane region" description="Helical" evidence="7">
    <location>
        <begin position="37"/>
        <end position="57"/>
    </location>
</feature>
<keyword evidence="2 7" id="KW-0812">Transmembrane</keyword>